<dbReference type="SMART" id="SM00793">
    <property type="entry name" value="AgrB"/>
    <property type="match status" value="1"/>
</dbReference>
<evidence type="ECO:0000256" key="8">
    <source>
        <dbReference type="SAM" id="Phobius"/>
    </source>
</evidence>
<keyword evidence="6 8" id="KW-1133">Transmembrane helix</keyword>
<evidence type="ECO:0000256" key="5">
    <source>
        <dbReference type="ARBA" id="ARBA00022801"/>
    </source>
</evidence>
<accession>A0A1I1HUT5</accession>
<evidence type="ECO:0000256" key="2">
    <source>
        <dbReference type="ARBA" id="ARBA00022654"/>
    </source>
</evidence>
<organism evidence="9 10">
    <name type="scientific">Clostridium uliginosum</name>
    <dbReference type="NCBI Taxonomy" id="119641"/>
    <lineage>
        <taxon>Bacteria</taxon>
        <taxon>Bacillati</taxon>
        <taxon>Bacillota</taxon>
        <taxon>Clostridia</taxon>
        <taxon>Eubacteriales</taxon>
        <taxon>Clostridiaceae</taxon>
        <taxon>Clostridium</taxon>
    </lineage>
</organism>
<keyword evidence="1" id="KW-1003">Cell membrane</keyword>
<dbReference type="Proteomes" id="UP000199263">
    <property type="component" value="Unassembled WGS sequence"/>
</dbReference>
<keyword evidence="7 8" id="KW-0472">Membrane</keyword>
<dbReference type="Pfam" id="PF04647">
    <property type="entry name" value="AgrB"/>
    <property type="match status" value="1"/>
</dbReference>
<dbReference type="STRING" id="119641.SAMN05421842_10220"/>
<keyword evidence="2" id="KW-0673">Quorum sensing</keyword>
<evidence type="ECO:0000313" key="10">
    <source>
        <dbReference type="Proteomes" id="UP000199263"/>
    </source>
</evidence>
<evidence type="ECO:0000256" key="1">
    <source>
        <dbReference type="ARBA" id="ARBA00022475"/>
    </source>
</evidence>
<keyword evidence="10" id="KW-1185">Reference proteome</keyword>
<evidence type="ECO:0000313" key="9">
    <source>
        <dbReference type="EMBL" id="SFC27817.1"/>
    </source>
</evidence>
<feature type="transmembrane region" description="Helical" evidence="8">
    <location>
        <begin position="137"/>
        <end position="153"/>
    </location>
</feature>
<reference evidence="9 10" key="1">
    <citation type="submission" date="2016-10" db="EMBL/GenBank/DDBJ databases">
        <authorList>
            <person name="de Groot N.N."/>
        </authorList>
    </citation>
    <scope>NUCLEOTIDE SEQUENCE [LARGE SCALE GENOMIC DNA]</scope>
    <source>
        <strain evidence="9 10">DSM 12992</strain>
    </source>
</reference>
<feature type="transmembrane region" description="Helical" evidence="8">
    <location>
        <begin position="99"/>
        <end position="117"/>
    </location>
</feature>
<sequence length="180" mass="20865">MKRFVKNISDANGYSKDQQEQIEYTVIMLSFEIIKLVSIILIFSMFGYFKESILVIAVMSMTKPFIGGYHEYTQIRCFIASLLITAGVIELSLNSKLSFISNCILIFISLFCMWNTAPVINKKMPITRPQIIKKNRILGISITTVFAVISILLYKYSYFYEIITWTILFQAILMFNKRET</sequence>
<dbReference type="GO" id="GO:0009372">
    <property type="term" value="P:quorum sensing"/>
    <property type="evidence" value="ECO:0007669"/>
    <property type="project" value="UniProtKB-KW"/>
</dbReference>
<dbReference type="GO" id="GO:0006508">
    <property type="term" value="P:proteolysis"/>
    <property type="evidence" value="ECO:0007669"/>
    <property type="project" value="UniProtKB-KW"/>
</dbReference>
<evidence type="ECO:0000256" key="7">
    <source>
        <dbReference type="ARBA" id="ARBA00023136"/>
    </source>
</evidence>
<dbReference type="GO" id="GO:0016020">
    <property type="term" value="C:membrane"/>
    <property type="evidence" value="ECO:0007669"/>
    <property type="project" value="InterPro"/>
</dbReference>
<keyword evidence="5" id="KW-0378">Hydrolase</keyword>
<keyword evidence="4 8" id="KW-0812">Transmembrane</keyword>
<dbReference type="InterPro" id="IPR006741">
    <property type="entry name" value="AgrB"/>
</dbReference>
<keyword evidence="3" id="KW-0645">Protease</keyword>
<evidence type="ECO:0000256" key="6">
    <source>
        <dbReference type="ARBA" id="ARBA00022989"/>
    </source>
</evidence>
<evidence type="ECO:0000256" key="4">
    <source>
        <dbReference type="ARBA" id="ARBA00022692"/>
    </source>
</evidence>
<feature type="transmembrane region" description="Helical" evidence="8">
    <location>
        <begin position="159"/>
        <end position="176"/>
    </location>
</feature>
<gene>
    <name evidence="9" type="ORF">SAMN05421842_10220</name>
</gene>
<name>A0A1I1HUT5_9CLOT</name>
<dbReference type="GO" id="GO:0008233">
    <property type="term" value="F:peptidase activity"/>
    <property type="evidence" value="ECO:0007669"/>
    <property type="project" value="UniProtKB-KW"/>
</dbReference>
<proteinExistence type="predicted"/>
<dbReference type="AlphaFoldDB" id="A0A1I1HUT5"/>
<protein>
    <submittedName>
        <fullName evidence="9">Accessory gene regulator B</fullName>
    </submittedName>
</protein>
<dbReference type="EMBL" id="FOMG01000002">
    <property type="protein sequence ID" value="SFC27817.1"/>
    <property type="molecule type" value="Genomic_DNA"/>
</dbReference>
<evidence type="ECO:0000256" key="3">
    <source>
        <dbReference type="ARBA" id="ARBA00022670"/>
    </source>
</evidence>